<gene>
    <name evidence="10" type="ORF">D3C57_101705</name>
</gene>
<dbReference type="InterPro" id="IPR036052">
    <property type="entry name" value="TrpB-like_PALP_sf"/>
</dbReference>
<evidence type="ECO:0000259" key="9">
    <source>
        <dbReference type="PROSITE" id="PS50928"/>
    </source>
</evidence>
<keyword evidence="3 7" id="KW-0812">Transmembrane</keyword>
<dbReference type="CDD" id="cd06261">
    <property type="entry name" value="TM_PBP2"/>
    <property type="match status" value="1"/>
</dbReference>
<feature type="domain" description="ABC transmembrane type-1" evidence="9">
    <location>
        <begin position="217"/>
        <end position="403"/>
    </location>
</feature>
<dbReference type="GO" id="GO:0005886">
    <property type="term" value="C:plasma membrane"/>
    <property type="evidence" value="ECO:0007669"/>
    <property type="project" value="UniProtKB-SubCell"/>
</dbReference>
<protein>
    <submittedName>
        <fullName evidence="10">Pyridoxal-5'-phosphate-dependent protein subunit beta</fullName>
    </submittedName>
</protein>
<keyword evidence="4" id="KW-0663">Pyridoxal phosphate</keyword>
<evidence type="ECO:0000256" key="5">
    <source>
        <dbReference type="ARBA" id="ARBA00022989"/>
    </source>
</evidence>
<evidence type="ECO:0000256" key="4">
    <source>
        <dbReference type="ARBA" id="ARBA00022898"/>
    </source>
</evidence>
<dbReference type="Gene3D" id="3.40.50.1100">
    <property type="match status" value="2"/>
</dbReference>
<dbReference type="Proteomes" id="UP000281594">
    <property type="component" value="Unassembled WGS sequence"/>
</dbReference>
<evidence type="ECO:0000256" key="7">
    <source>
        <dbReference type="RuleBase" id="RU363032"/>
    </source>
</evidence>
<dbReference type="PANTHER" id="PTHR10314">
    <property type="entry name" value="CYSTATHIONINE BETA-SYNTHASE"/>
    <property type="match status" value="1"/>
</dbReference>
<dbReference type="Pfam" id="PF00291">
    <property type="entry name" value="PALP"/>
    <property type="match status" value="1"/>
</dbReference>
<evidence type="ECO:0000256" key="2">
    <source>
        <dbReference type="ARBA" id="ARBA00004141"/>
    </source>
</evidence>
<dbReference type="EMBL" id="QYCY01000001">
    <property type="protein sequence ID" value="RLV77044.1"/>
    <property type="molecule type" value="Genomic_DNA"/>
</dbReference>
<dbReference type="InterPro" id="IPR035906">
    <property type="entry name" value="MetI-like_sf"/>
</dbReference>
<evidence type="ECO:0000313" key="10">
    <source>
        <dbReference type="EMBL" id="RLV77044.1"/>
    </source>
</evidence>
<evidence type="ECO:0000256" key="1">
    <source>
        <dbReference type="ARBA" id="ARBA00001933"/>
    </source>
</evidence>
<comment type="subcellular location">
    <subcellularLocation>
        <location evidence="7">Cell membrane</location>
        <topology evidence="7">Multi-pass membrane protein</topology>
    </subcellularLocation>
    <subcellularLocation>
        <location evidence="2">Membrane</location>
        <topology evidence="2">Multi-pass membrane protein</topology>
    </subcellularLocation>
</comment>
<evidence type="ECO:0000256" key="8">
    <source>
        <dbReference type="SAM" id="MobiDB-lite"/>
    </source>
</evidence>
<feature type="transmembrane region" description="Helical" evidence="7">
    <location>
        <begin position="339"/>
        <end position="360"/>
    </location>
</feature>
<dbReference type="InterPro" id="IPR000515">
    <property type="entry name" value="MetI-like"/>
</dbReference>
<feature type="region of interest" description="Disordered" evidence="8">
    <location>
        <begin position="411"/>
        <end position="449"/>
    </location>
</feature>
<proteinExistence type="inferred from homology"/>
<feature type="transmembrane region" description="Helical" evidence="7">
    <location>
        <begin position="258"/>
        <end position="287"/>
    </location>
</feature>
<dbReference type="PROSITE" id="PS50928">
    <property type="entry name" value="ABC_TM1"/>
    <property type="match status" value="1"/>
</dbReference>
<evidence type="ECO:0000256" key="3">
    <source>
        <dbReference type="ARBA" id="ARBA00022692"/>
    </source>
</evidence>
<dbReference type="SUPFAM" id="SSF53686">
    <property type="entry name" value="Tryptophan synthase beta subunit-like PLP-dependent enzymes"/>
    <property type="match status" value="1"/>
</dbReference>
<evidence type="ECO:0000313" key="11">
    <source>
        <dbReference type="Proteomes" id="UP000281594"/>
    </source>
</evidence>
<dbReference type="GO" id="GO:0055085">
    <property type="term" value="P:transmembrane transport"/>
    <property type="evidence" value="ECO:0007669"/>
    <property type="project" value="InterPro"/>
</dbReference>
<comment type="caution">
    <text evidence="10">The sequence shown here is derived from an EMBL/GenBank/DDBJ whole genome shotgun (WGS) entry which is preliminary data.</text>
</comment>
<keyword evidence="6 7" id="KW-0472">Membrane</keyword>
<feature type="transmembrane region" description="Helical" evidence="7">
    <location>
        <begin position="380"/>
        <end position="403"/>
    </location>
</feature>
<dbReference type="SUPFAM" id="SSF161098">
    <property type="entry name" value="MetI-like"/>
    <property type="match status" value="1"/>
</dbReference>
<keyword evidence="7" id="KW-0813">Transport</keyword>
<dbReference type="InterPro" id="IPR001926">
    <property type="entry name" value="TrpB-like_PALP"/>
</dbReference>
<evidence type="ECO:0000256" key="6">
    <source>
        <dbReference type="ARBA" id="ARBA00023136"/>
    </source>
</evidence>
<dbReference type="InterPro" id="IPR050214">
    <property type="entry name" value="Cys_Synth/Cystath_Beta-Synth"/>
</dbReference>
<comment type="cofactor">
    <cofactor evidence="1">
        <name>pyridoxal 5'-phosphate</name>
        <dbReference type="ChEBI" id="CHEBI:597326"/>
    </cofactor>
</comment>
<comment type="similarity">
    <text evidence="7">Belongs to the binding-protein-dependent transport system permease family.</text>
</comment>
<name>A0A3L8RBE9_STRRN</name>
<dbReference type="Pfam" id="PF00528">
    <property type="entry name" value="BPD_transp_1"/>
    <property type="match status" value="1"/>
</dbReference>
<organism evidence="10 11">
    <name type="scientific">Streptomyces rapamycinicus (strain ATCC 29253 / DSM 41530 / NRRL 5491 / AYB-994)</name>
    <name type="common">Streptomyces hygroscopicus (strain ATCC 29253)</name>
    <dbReference type="NCBI Taxonomy" id="1343740"/>
    <lineage>
        <taxon>Bacteria</taxon>
        <taxon>Bacillati</taxon>
        <taxon>Actinomycetota</taxon>
        <taxon>Actinomycetes</taxon>
        <taxon>Kitasatosporales</taxon>
        <taxon>Streptomycetaceae</taxon>
        <taxon>Streptomyces</taxon>
        <taxon>Streptomyces violaceusniger group</taxon>
    </lineage>
</organism>
<keyword evidence="5 7" id="KW-1133">Transmembrane helix</keyword>
<dbReference type="GO" id="GO:1901605">
    <property type="term" value="P:alpha-amino acid metabolic process"/>
    <property type="evidence" value="ECO:0007669"/>
    <property type="project" value="UniProtKB-ARBA"/>
</dbReference>
<accession>A0A3L8RBE9</accession>
<dbReference type="AlphaFoldDB" id="A0A3L8RBE9"/>
<reference evidence="10 11" key="1">
    <citation type="journal article" date="2018" name="J. Biol. Chem.">
        <title>Discovery of the actinoplanic acid pathway in Streptomyces rapamycinicus reveals a genetically conserved synergism with rapamycin.</title>
        <authorList>
            <person name="Mrak P."/>
            <person name="Krastel P."/>
            <person name="Pivk Lukancic P."/>
            <person name="Tao J."/>
            <person name="Pistorius D."/>
            <person name="Moore C.M."/>
        </authorList>
    </citation>
    <scope>NUCLEOTIDE SEQUENCE [LARGE SCALE GENOMIC DNA]</scope>
    <source>
        <strain evidence="10 11">NRRL 5491</strain>
    </source>
</reference>
<sequence>MTPALHRAPAGGDLLALLGRTPLARITTDLPCPHPGFWAKLEGLGAGGMKARAAVSMVLGARERGELRPGAPVVESTSGTLGIGLAFAGQALGHPIVLVCDTELEPSMRRLLRTYGVRLELVDRPAAEGGWQAARLARLREMLALLPDAYWPDQYNNPDNTTGYASLAAELTTQLDHLDILVCSVGTGGHSAGLIRPLREHWPGLRLIGVDATGSTIFGQPARPRHAYLVALPIGLTAALTHRGWLEELLIRPLDILLAVPSLLLILLVATVFTPGTAGLALLVALANIPDAARLVRAAAAEAASRPAVEAMRLQGETWWRMGVGYVGRSMLRTLAADAGIRLTGVLYLVATAAFLGVGVAPDAADWAVMVDRNRTGLFVQPWAVVVPALLIVALTTGSNLLFDAALEDGGRTEKKNGRTERKNGRTERKNGRTERKNGRTEREKGKRT</sequence>